<protein>
    <submittedName>
        <fullName evidence="1">Uncharacterized protein</fullName>
    </submittedName>
</protein>
<proteinExistence type="predicted"/>
<dbReference type="EMBL" id="GBXM01038158">
    <property type="protein sequence ID" value="JAH70419.1"/>
    <property type="molecule type" value="Transcribed_RNA"/>
</dbReference>
<reference evidence="1" key="1">
    <citation type="submission" date="2014-11" db="EMBL/GenBank/DDBJ databases">
        <authorList>
            <person name="Amaro Gonzalez C."/>
        </authorList>
    </citation>
    <scope>NUCLEOTIDE SEQUENCE</scope>
</reference>
<sequence length="28" mass="3387">MEVTFFSVSWTDFRGFHIHSLWNSDVLQ</sequence>
<evidence type="ECO:0000313" key="1">
    <source>
        <dbReference type="EMBL" id="JAH70419.1"/>
    </source>
</evidence>
<organism evidence="1">
    <name type="scientific">Anguilla anguilla</name>
    <name type="common">European freshwater eel</name>
    <name type="synonym">Muraena anguilla</name>
    <dbReference type="NCBI Taxonomy" id="7936"/>
    <lineage>
        <taxon>Eukaryota</taxon>
        <taxon>Metazoa</taxon>
        <taxon>Chordata</taxon>
        <taxon>Craniata</taxon>
        <taxon>Vertebrata</taxon>
        <taxon>Euteleostomi</taxon>
        <taxon>Actinopterygii</taxon>
        <taxon>Neopterygii</taxon>
        <taxon>Teleostei</taxon>
        <taxon>Anguilliformes</taxon>
        <taxon>Anguillidae</taxon>
        <taxon>Anguilla</taxon>
    </lineage>
</organism>
<reference evidence="1" key="2">
    <citation type="journal article" date="2015" name="Fish Shellfish Immunol.">
        <title>Early steps in the European eel (Anguilla anguilla)-Vibrio vulnificus interaction in the gills: Role of the RtxA13 toxin.</title>
        <authorList>
            <person name="Callol A."/>
            <person name="Pajuelo D."/>
            <person name="Ebbesson L."/>
            <person name="Teles M."/>
            <person name="MacKenzie S."/>
            <person name="Amaro C."/>
        </authorList>
    </citation>
    <scope>NUCLEOTIDE SEQUENCE</scope>
</reference>
<accession>A0A0E9UX16</accession>
<name>A0A0E9UX16_ANGAN</name>
<dbReference type="AlphaFoldDB" id="A0A0E9UX16"/>